<protein>
    <recommendedName>
        <fullName evidence="3">Phage major tail protein, TP901-1 family</fullName>
    </recommendedName>
</protein>
<dbReference type="RefSeq" id="WP_003003585.1">
    <property type="nucleotide sequence ID" value="NZ_GG668630.1"/>
</dbReference>
<evidence type="ECO:0000313" key="1">
    <source>
        <dbReference type="EMBL" id="EEI90208.1"/>
    </source>
</evidence>
<evidence type="ECO:0008006" key="3">
    <source>
        <dbReference type="Google" id="ProtNLM"/>
    </source>
</evidence>
<accession>C2G3K3</accession>
<comment type="caution">
    <text evidence="1">The sequence shown here is derived from an EMBL/GenBank/DDBJ whole genome shotgun (WGS) entry which is preliminary data.</text>
</comment>
<dbReference type="Proteomes" id="UP000006241">
    <property type="component" value="Unassembled WGS sequence"/>
</dbReference>
<proteinExistence type="predicted"/>
<organism evidence="1 2">
    <name type="scientific">Sphingobacterium spiritivorum ATCC 33300</name>
    <dbReference type="NCBI Taxonomy" id="525372"/>
    <lineage>
        <taxon>Bacteria</taxon>
        <taxon>Pseudomonadati</taxon>
        <taxon>Bacteroidota</taxon>
        <taxon>Sphingobacteriia</taxon>
        <taxon>Sphingobacteriales</taxon>
        <taxon>Sphingobacteriaceae</taxon>
        <taxon>Sphingobacterium</taxon>
    </lineage>
</organism>
<dbReference type="AlphaFoldDB" id="C2G3K3"/>
<gene>
    <name evidence="1" type="ORF">HMPREF0765_4159</name>
</gene>
<name>C2G3K3_SPHSI</name>
<evidence type="ECO:0000313" key="2">
    <source>
        <dbReference type="Proteomes" id="UP000006241"/>
    </source>
</evidence>
<sequence length="145" mass="15925">MARETRIINKFGVMTGWNSITANVMGCDLEGISALAYSDSETKENVYGSGKYPVGRSRGNYEPTASFTLYKEEVDALKKSLSAGKRLQDIAPFDINVEYAREDGTITRDVIRNAEFTNDGVEVAQGDGTIATAYTLIVSHIDWNV</sequence>
<dbReference type="EMBL" id="ACHB01000092">
    <property type="protein sequence ID" value="EEI90208.1"/>
    <property type="molecule type" value="Genomic_DNA"/>
</dbReference>
<reference evidence="1 2" key="1">
    <citation type="submission" date="2009-01" db="EMBL/GenBank/DDBJ databases">
        <authorList>
            <person name="Qin X."/>
            <person name="Bachman B."/>
            <person name="Battles P."/>
            <person name="Bell A."/>
            <person name="Bess C."/>
            <person name="Bickham C."/>
            <person name="Chaboub L."/>
            <person name="Chen D."/>
            <person name="Coyle M."/>
            <person name="Deiros D.R."/>
            <person name="Dinh H."/>
            <person name="Forbes L."/>
            <person name="Fowler G."/>
            <person name="Francisco L."/>
            <person name="Fu Q."/>
            <person name="Gubbala S."/>
            <person name="Hale W."/>
            <person name="Han Y."/>
            <person name="Hemphill L."/>
            <person name="Highlander S.K."/>
            <person name="Hirani K."/>
            <person name="Hogues M."/>
            <person name="Jackson L."/>
            <person name="Jakkamsetti A."/>
            <person name="Javaid M."/>
            <person name="Jiang H."/>
            <person name="Korchina V."/>
            <person name="Kovar C."/>
            <person name="Lara F."/>
            <person name="Lee S."/>
            <person name="Mata R."/>
            <person name="Mathew T."/>
            <person name="Moen C."/>
            <person name="Morales K."/>
            <person name="Munidasa M."/>
            <person name="Nazareth L."/>
            <person name="Ngo R."/>
            <person name="Nguyen L."/>
            <person name="Okwuonu G."/>
            <person name="Ongeri F."/>
            <person name="Patil S."/>
            <person name="Petrosino J."/>
            <person name="Pham C."/>
            <person name="Pham P."/>
            <person name="Pu L.-L."/>
            <person name="Puazo M."/>
            <person name="Raj R."/>
            <person name="Reid J."/>
            <person name="Rouhana J."/>
            <person name="Saada N."/>
            <person name="Shang Y."/>
            <person name="Simmons D."/>
            <person name="Thornton R."/>
            <person name="Warren J."/>
            <person name="Weissenberger G."/>
            <person name="Zhang J."/>
            <person name="Zhang L."/>
            <person name="Zhou C."/>
            <person name="Zhu D."/>
            <person name="Muzny D."/>
            <person name="Worley K."/>
            <person name="Gibbs R."/>
        </authorList>
    </citation>
    <scope>NUCLEOTIDE SEQUENCE [LARGE SCALE GENOMIC DNA]</scope>
    <source>
        <strain evidence="1 2">ATCC 33300</strain>
    </source>
</reference>
<dbReference type="HOGENOM" id="CLU_149388_0_0_10"/>